<dbReference type="Gene3D" id="1.10.10.60">
    <property type="entry name" value="Homeodomain-like"/>
    <property type="match status" value="2"/>
</dbReference>
<keyword evidence="2" id="KW-0238">DNA-binding</keyword>
<protein>
    <submittedName>
        <fullName evidence="6">Helix-turn-helix domain-containing protein</fullName>
    </submittedName>
</protein>
<evidence type="ECO:0000256" key="4">
    <source>
        <dbReference type="SAM" id="Phobius"/>
    </source>
</evidence>
<dbReference type="InterPro" id="IPR018060">
    <property type="entry name" value="HTH_AraC"/>
</dbReference>
<evidence type="ECO:0000256" key="2">
    <source>
        <dbReference type="ARBA" id="ARBA00023125"/>
    </source>
</evidence>
<keyword evidence="3" id="KW-0804">Transcription</keyword>
<dbReference type="Pfam" id="PF17853">
    <property type="entry name" value="GGDEF_2"/>
    <property type="match status" value="1"/>
</dbReference>
<feature type="transmembrane region" description="Helical" evidence="4">
    <location>
        <begin position="275"/>
        <end position="294"/>
    </location>
</feature>
<keyword evidence="1" id="KW-0805">Transcription regulation</keyword>
<reference evidence="6" key="1">
    <citation type="submission" date="2020-09" db="EMBL/GenBank/DDBJ databases">
        <title>A novel bacterium of genus Paenibacillus, isolated from South China Sea.</title>
        <authorList>
            <person name="Huang H."/>
            <person name="Mo K."/>
            <person name="Hu Y."/>
        </authorList>
    </citation>
    <scope>NUCLEOTIDE SEQUENCE</scope>
    <source>
        <strain evidence="6">IB182496</strain>
    </source>
</reference>
<dbReference type="SMART" id="SM00342">
    <property type="entry name" value="HTH_ARAC"/>
    <property type="match status" value="1"/>
</dbReference>
<dbReference type="RefSeq" id="WP_190913991.1">
    <property type="nucleotide sequence ID" value="NZ_JACXIZ010000005.1"/>
</dbReference>
<gene>
    <name evidence="6" type="ORF">IDH44_01455</name>
</gene>
<name>A0A927BQT3_9BACL</name>
<dbReference type="EMBL" id="JACXIZ010000005">
    <property type="protein sequence ID" value="MBD2843844.1"/>
    <property type="molecule type" value="Genomic_DNA"/>
</dbReference>
<proteinExistence type="predicted"/>
<feature type="transmembrane region" description="Helical" evidence="4">
    <location>
        <begin position="12"/>
        <end position="31"/>
    </location>
</feature>
<dbReference type="PANTHER" id="PTHR43280">
    <property type="entry name" value="ARAC-FAMILY TRANSCRIPTIONAL REGULATOR"/>
    <property type="match status" value="1"/>
</dbReference>
<organism evidence="6 7">
    <name type="scientific">Paenibacillus sabuli</name>
    <dbReference type="NCBI Taxonomy" id="2772509"/>
    <lineage>
        <taxon>Bacteria</taxon>
        <taxon>Bacillati</taxon>
        <taxon>Bacillota</taxon>
        <taxon>Bacilli</taxon>
        <taxon>Bacillales</taxon>
        <taxon>Paenibacillaceae</taxon>
        <taxon>Paenibacillus</taxon>
    </lineage>
</organism>
<accession>A0A927BQT3</accession>
<evidence type="ECO:0000313" key="7">
    <source>
        <dbReference type="Proteomes" id="UP000621560"/>
    </source>
</evidence>
<evidence type="ECO:0000259" key="5">
    <source>
        <dbReference type="PROSITE" id="PS01124"/>
    </source>
</evidence>
<dbReference type="PANTHER" id="PTHR43280:SF2">
    <property type="entry name" value="HTH-TYPE TRANSCRIPTIONAL REGULATOR EXSA"/>
    <property type="match status" value="1"/>
</dbReference>
<dbReference type="InterPro" id="IPR041522">
    <property type="entry name" value="CdaR_GGDEF"/>
</dbReference>
<dbReference type="GO" id="GO:0003700">
    <property type="term" value="F:DNA-binding transcription factor activity"/>
    <property type="evidence" value="ECO:0007669"/>
    <property type="project" value="InterPro"/>
</dbReference>
<dbReference type="InterPro" id="IPR009057">
    <property type="entry name" value="Homeodomain-like_sf"/>
</dbReference>
<evidence type="ECO:0000256" key="1">
    <source>
        <dbReference type="ARBA" id="ARBA00023015"/>
    </source>
</evidence>
<dbReference type="GO" id="GO:0043565">
    <property type="term" value="F:sequence-specific DNA binding"/>
    <property type="evidence" value="ECO:0007669"/>
    <property type="project" value="InterPro"/>
</dbReference>
<dbReference type="PROSITE" id="PS01124">
    <property type="entry name" value="HTH_ARAC_FAMILY_2"/>
    <property type="match status" value="1"/>
</dbReference>
<evidence type="ECO:0000313" key="6">
    <source>
        <dbReference type="EMBL" id="MBD2843844.1"/>
    </source>
</evidence>
<dbReference type="Pfam" id="PF12833">
    <property type="entry name" value="HTH_18"/>
    <property type="match status" value="1"/>
</dbReference>
<sequence>MRTGLLGWKDKSVLLVFAVILLASIAAVLLYDQKTRAAYIDERMYDYEQRHEKAYSSMYLYTEQLQALYRQLLLGRELNAWLSNPGELTQDMYGLSQIQGSFFDLINSHAGIASIYLHNRKTDVVLSTHDMLAELAQFPRHAVFDALYAREQPYLWQVSGSEDAPRISAVAAIGKRGAVAIQIDAAYLQEQVLGGSPHVLWLDEHEQVLLAGDPGLRAYYGAHRRELLDVQQTSYMLGDYFVIRSSSSSPARKWQLLTLVPRGELLPAAARQAPYTYTILGLCAAMGVLMFVYFRYIRRGQEQLSAVRFRRHLEDSRSALIADLLHGKHSVEQLRETAAQYEVELSARGYQVLVFQIDNYYNYLLAKSSSERFLTNKQIYSAIKWTFALRYNAYAINTEPEKVAVLLCHDTLDEGTTGELEATIRYIQDDILANCGLTVCAGVSEVAGPLEQVHSCHVHARSALEYKAVYGKHALIHYERIAAPGDAPLQQRSEEIGRIPVYLQEGKLEAIQRCMTLALEQAMAAERFTPEWIDAVCANMMAQLMKVVIEQRIDINQACGEDVFITLYSYEFLDEKKAYMLHVCRTIVEQLESRRESAQSNTSLKLIIDYIDHHYDQPISLTMLAGELSMSPSYLSAFIKNQLGIGFLDYVIKLRLQKAMKLLENDDLTIQKIAESCGYDTVHTFIRHFKKAHHMPPNEYRMRNRMCKKSAIPES</sequence>
<feature type="domain" description="HTH araC/xylS-type" evidence="5">
    <location>
        <begin position="605"/>
        <end position="703"/>
    </location>
</feature>
<keyword evidence="4" id="KW-1133">Transmembrane helix</keyword>
<comment type="caution">
    <text evidence="6">The sequence shown here is derived from an EMBL/GenBank/DDBJ whole genome shotgun (WGS) entry which is preliminary data.</text>
</comment>
<evidence type="ECO:0000256" key="3">
    <source>
        <dbReference type="ARBA" id="ARBA00023163"/>
    </source>
</evidence>
<keyword evidence="4" id="KW-0472">Membrane</keyword>
<dbReference type="AlphaFoldDB" id="A0A927BQT3"/>
<keyword evidence="7" id="KW-1185">Reference proteome</keyword>
<dbReference type="SUPFAM" id="SSF46689">
    <property type="entry name" value="Homeodomain-like"/>
    <property type="match status" value="2"/>
</dbReference>
<dbReference type="Proteomes" id="UP000621560">
    <property type="component" value="Unassembled WGS sequence"/>
</dbReference>
<keyword evidence="4" id="KW-0812">Transmembrane</keyword>